<accession>A0ABQ1EFU1</accession>
<protein>
    <submittedName>
        <fullName evidence="1">Uncharacterized protein</fullName>
    </submittedName>
</protein>
<dbReference type="Proteomes" id="UP000663802">
    <property type="component" value="Unassembled WGS sequence"/>
</dbReference>
<reference evidence="1 2" key="1">
    <citation type="journal article" date="2021" name="Int. J. Syst. Evol. Microbiol.">
        <title>Clostridium zeae sp. nov., isolated from corn silage.</title>
        <authorList>
            <person name="Kobayashi H."/>
            <person name="Tanizawa Y."/>
            <person name="Yagura M."/>
            <person name="Sakamoto M."/>
            <person name="Ohkuma M."/>
            <person name="Tohno M."/>
        </authorList>
    </citation>
    <scope>NUCLEOTIDE SEQUENCE [LARGE SCALE GENOMIC DNA]</scope>
    <source>
        <strain evidence="1 2">CSC2</strain>
    </source>
</reference>
<evidence type="ECO:0000313" key="1">
    <source>
        <dbReference type="EMBL" id="GFZ33698.1"/>
    </source>
</evidence>
<sequence>MLAKPSDFKSLEQLFRVNSKKIKFMSPSKFSSHVFGKVDALKNSLKKVASVTFLFLPIYRYAKYIYYVNEL</sequence>
<comment type="caution">
    <text evidence="1">The sequence shown here is derived from an EMBL/GenBank/DDBJ whole genome shotgun (WGS) entry which is preliminary data.</text>
</comment>
<name>A0ABQ1EFU1_9CLOT</name>
<organism evidence="1 2">
    <name type="scientific">Clostridium zeae</name>
    <dbReference type="NCBI Taxonomy" id="2759022"/>
    <lineage>
        <taxon>Bacteria</taxon>
        <taxon>Bacillati</taxon>
        <taxon>Bacillota</taxon>
        <taxon>Clostridia</taxon>
        <taxon>Eubacteriales</taxon>
        <taxon>Clostridiaceae</taxon>
        <taxon>Clostridium</taxon>
    </lineage>
</organism>
<evidence type="ECO:0000313" key="2">
    <source>
        <dbReference type="Proteomes" id="UP000663802"/>
    </source>
</evidence>
<gene>
    <name evidence="1" type="ORF">CSC2_42240</name>
</gene>
<proteinExistence type="predicted"/>
<dbReference type="EMBL" id="BMBA01000006">
    <property type="protein sequence ID" value="GFZ33698.1"/>
    <property type="molecule type" value="Genomic_DNA"/>
</dbReference>
<keyword evidence="2" id="KW-1185">Reference proteome</keyword>